<dbReference type="EMBL" id="FQWQ01000001">
    <property type="protein sequence ID" value="SHG83529.1"/>
    <property type="molecule type" value="Genomic_DNA"/>
</dbReference>
<evidence type="ECO:0000259" key="7">
    <source>
        <dbReference type="Pfam" id="PF02687"/>
    </source>
</evidence>
<feature type="transmembrane region" description="Helical" evidence="6">
    <location>
        <begin position="336"/>
        <end position="366"/>
    </location>
</feature>
<evidence type="ECO:0000313" key="10">
    <source>
        <dbReference type="Proteomes" id="UP000184212"/>
    </source>
</evidence>
<dbReference type="RefSeq" id="WP_073133367.1">
    <property type="nucleotide sequence ID" value="NZ_FQWQ01000001.1"/>
</dbReference>
<dbReference type="STRING" id="947013.SAMN04488109_2060"/>
<evidence type="ECO:0000256" key="2">
    <source>
        <dbReference type="ARBA" id="ARBA00022475"/>
    </source>
</evidence>
<comment type="subcellular location">
    <subcellularLocation>
        <location evidence="1">Cell membrane</location>
        <topology evidence="1">Multi-pass membrane protein</topology>
    </subcellularLocation>
</comment>
<keyword evidence="3 6" id="KW-0812">Transmembrane</keyword>
<feature type="domain" description="MacB-like periplasmic core" evidence="8">
    <location>
        <begin position="20"/>
        <end position="243"/>
    </location>
</feature>
<dbReference type="InterPro" id="IPR003838">
    <property type="entry name" value="ABC3_permease_C"/>
</dbReference>
<dbReference type="OrthoDB" id="5933722at2"/>
<feature type="domain" description="ABC3 transporter permease C-terminal" evidence="7">
    <location>
        <begin position="295"/>
        <end position="409"/>
    </location>
</feature>
<keyword evidence="5 6" id="KW-0472">Membrane</keyword>
<evidence type="ECO:0000256" key="6">
    <source>
        <dbReference type="SAM" id="Phobius"/>
    </source>
</evidence>
<evidence type="ECO:0000256" key="3">
    <source>
        <dbReference type="ARBA" id="ARBA00022692"/>
    </source>
</evidence>
<evidence type="ECO:0000313" key="9">
    <source>
        <dbReference type="EMBL" id="SHG83529.1"/>
    </source>
</evidence>
<dbReference type="InterPro" id="IPR050250">
    <property type="entry name" value="Macrolide_Exporter_MacB"/>
</dbReference>
<feature type="domain" description="ABC3 transporter permease C-terminal" evidence="7">
    <location>
        <begin position="678"/>
        <end position="791"/>
    </location>
</feature>
<keyword evidence="2" id="KW-1003">Cell membrane</keyword>
<dbReference type="Proteomes" id="UP000184212">
    <property type="component" value="Unassembled WGS sequence"/>
</dbReference>
<evidence type="ECO:0000259" key="8">
    <source>
        <dbReference type="Pfam" id="PF12704"/>
    </source>
</evidence>
<dbReference type="PANTHER" id="PTHR30572:SF18">
    <property type="entry name" value="ABC-TYPE MACROLIDE FAMILY EXPORT SYSTEM PERMEASE COMPONENT 2"/>
    <property type="match status" value="1"/>
</dbReference>
<dbReference type="GO" id="GO:0005886">
    <property type="term" value="C:plasma membrane"/>
    <property type="evidence" value="ECO:0007669"/>
    <property type="project" value="UniProtKB-SubCell"/>
</dbReference>
<proteinExistence type="predicted"/>
<dbReference type="InterPro" id="IPR025857">
    <property type="entry name" value="MacB_PCD"/>
</dbReference>
<organism evidence="9 10">
    <name type="scientific">Chryseolinea serpens</name>
    <dbReference type="NCBI Taxonomy" id="947013"/>
    <lineage>
        <taxon>Bacteria</taxon>
        <taxon>Pseudomonadati</taxon>
        <taxon>Bacteroidota</taxon>
        <taxon>Cytophagia</taxon>
        <taxon>Cytophagales</taxon>
        <taxon>Fulvivirgaceae</taxon>
        <taxon>Chryseolinea</taxon>
    </lineage>
</organism>
<reference evidence="9 10" key="1">
    <citation type="submission" date="2016-11" db="EMBL/GenBank/DDBJ databases">
        <authorList>
            <person name="Jaros S."/>
            <person name="Januszkiewicz K."/>
            <person name="Wedrychowicz H."/>
        </authorList>
    </citation>
    <scope>NUCLEOTIDE SEQUENCE [LARGE SCALE GENOMIC DNA]</scope>
    <source>
        <strain evidence="9 10">DSM 24574</strain>
    </source>
</reference>
<feature type="transmembrane region" description="Helical" evidence="6">
    <location>
        <begin position="434"/>
        <end position="453"/>
    </location>
</feature>
<feature type="transmembrane region" description="Helical" evidence="6">
    <location>
        <begin position="21"/>
        <end position="42"/>
    </location>
</feature>
<dbReference type="Pfam" id="PF02687">
    <property type="entry name" value="FtsX"/>
    <property type="match status" value="2"/>
</dbReference>
<evidence type="ECO:0000256" key="4">
    <source>
        <dbReference type="ARBA" id="ARBA00022989"/>
    </source>
</evidence>
<dbReference type="PANTHER" id="PTHR30572">
    <property type="entry name" value="MEMBRANE COMPONENT OF TRANSPORTER-RELATED"/>
    <property type="match status" value="1"/>
</dbReference>
<feature type="transmembrane region" description="Helical" evidence="6">
    <location>
        <begin position="727"/>
        <end position="746"/>
    </location>
</feature>
<dbReference type="Pfam" id="PF12704">
    <property type="entry name" value="MacB_PCD"/>
    <property type="match status" value="1"/>
</dbReference>
<feature type="transmembrane region" description="Helical" evidence="6">
    <location>
        <begin position="761"/>
        <end position="784"/>
    </location>
</feature>
<accession>A0A1M5N2Y2</accession>
<keyword evidence="4 6" id="KW-1133">Transmembrane helix</keyword>
<evidence type="ECO:0000256" key="5">
    <source>
        <dbReference type="ARBA" id="ARBA00023136"/>
    </source>
</evidence>
<gene>
    <name evidence="9" type="ORF">SAMN04488109_2060</name>
</gene>
<keyword evidence="9" id="KW-0449">Lipoprotein</keyword>
<feature type="transmembrane region" description="Helical" evidence="6">
    <location>
        <begin position="386"/>
        <end position="410"/>
    </location>
</feature>
<keyword evidence="10" id="KW-1185">Reference proteome</keyword>
<evidence type="ECO:0000256" key="1">
    <source>
        <dbReference type="ARBA" id="ARBA00004651"/>
    </source>
</evidence>
<dbReference type="GO" id="GO:0022857">
    <property type="term" value="F:transmembrane transporter activity"/>
    <property type="evidence" value="ECO:0007669"/>
    <property type="project" value="TreeGrafter"/>
</dbReference>
<protein>
    <submittedName>
        <fullName evidence="9">ABC-type transport system, involved in lipoprotein release, permease component</fullName>
    </submittedName>
</protein>
<name>A0A1M5N2Y2_9BACT</name>
<feature type="transmembrane region" description="Helical" evidence="6">
    <location>
        <begin position="290"/>
        <end position="315"/>
    </location>
</feature>
<dbReference type="AlphaFoldDB" id="A0A1M5N2Y2"/>
<feature type="transmembrane region" description="Helical" evidence="6">
    <location>
        <begin position="675"/>
        <end position="700"/>
    </location>
</feature>
<sequence length="798" mass="88241">MYNFWHTNFRALWKNKLHSSVNLLGLTLGIVSTLVIVLTIHFELSFDRYHADADRIYRIVTEKQEHGQVGFTAGITYPLPEAIRNDFPELAGVTMVDANETPPVFGIVDRNGSKKLFKETKVAYADPDYFSMFTYQWIEGNPADALTREKTVVLTQSEARKLFGDAPALNQVISCNNKFDLTVSGIVQDPPLNTDLPFTVFISNRLGADKHGWDNWGSTSASLNCYVKLPEHVSQPDLEQRMKTWHMKYFSGDAKETGESRFYFLQRLRDVHFDTRFQNFNNRTVSSAKLLTLSLIGFLLFATACINFINLNTVLIISRAKEAGVRKVLGGVRKDIVLQFLGETFLITVLATVVCAGVIDLVLASLSPVLGFKLRFEPFTDPVTGLFLLGVPFVITLAAGLYPAMALAAYKPVDALKSKLTGNAGQRLSLRRTLIGVQLVISQTLVIATIIIARQLDYFANQPMGLDTSAVIEFEIPEREKINLRDLMGRLDAIPGVESSTMSNTGATSGNKWSGDFDAVVDGRKVTAETGVKFIAPDFLKTYRLKLVAGKDLASSDSVTGFIVNEAFARAMGVSAQDAVGMPVSMWGRNAMISGVIEDYHSESLHQVIAPLIMMTGIDVSYIGAVKLQTADVKAAMQGVEKVWKQTFPNYVFEYTFLDDTIRQFYDAERKTSRLISIFSVVAILIGSIGLLGLVSFMAARRTKEVGIRKTLGASVGSIMALFSKEFMYLIGIAFLIAAPVSYYFMKQWLANFAYRIEPGVFPYLAGVFVIMTVVLVTVGIVAFRAASANPIKSLRDE</sequence>